<reference evidence="1 2" key="1">
    <citation type="submission" date="2014-07" db="EMBL/GenBank/DDBJ databases">
        <title>Methanogenic archaea and the global carbon cycle.</title>
        <authorList>
            <person name="Henriksen J.R."/>
            <person name="Luke J."/>
            <person name="Reinhart S."/>
            <person name="Benedict M.N."/>
            <person name="Youngblut N.D."/>
            <person name="Metcalf M.E."/>
            <person name="Whitaker R.J."/>
            <person name="Metcalf W.W."/>
        </authorList>
    </citation>
    <scope>NUCLEOTIDE SEQUENCE [LARGE SCALE GENOMIC DNA]</scope>
    <source>
        <strain evidence="2">ATCC 43570 / DSM 1825 / OCM 12 / VKM B-1830 / TM-1</strain>
    </source>
</reference>
<dbReference type="OrthoDB" id="132080at2157"/>
<sequence length="164" mass="18423">MVHDDYMLILGSNVYADPVYNLVYKPDMDSEESVPLFTLENCDGSLLLTTEIRDANSEIIAKIDKNKFIQINENFDAEGEIEKGNGLVLKKKDDGTVIFNAKITEDQYVEVTGTFYVRGKKIYISDRTVEINDVPKKTVNGIDMHDTIFVGTCDITITDDGLKV</sequence>
<dbReference type="KEGG" id="mthr:MSTHT_0469"/>
<protein>
    <submittedName>
        <fullName evidence="1">Uncharacterized protein</fullName>
    </submittedName>
</protein>
<dbReference type="HOGENOM" id="CLU_1792113_0_0_2"/>
<dbReference type="Proteomes" id="UP000066529">
    <property type="component" value="Chromosome"/>
</dbReference>
<organism evidence="1 2">
    <name type="scientific">Methanosarcina thermophila (strain ATCC 43570 / DSM 1825 / OCM 12 / VKM B-1830 / TM-1)</name>
    <dbReference type="NCBI Taxonomy" id="523844"/>
    <lineage>
        <taxon>Archaea</taxon>
        <taxon>Methanobacteriati</taxon>
        <taxon>Methanobacteriota</taxon>
        <taxon>Stenosarchaea group</taxon>
        <taxon>Methanomicrobia</taxon>
        <taxon>Methanosarcinales</taxon>
        <taxon>Methanosarcinaceae</taxon>
        <taxon>Methanosarcina</taxon>
    </lineage>
</organism>
<dbReference type="EMBL" id="CP009501">
    <property type="protein sequence ID" value="AKB12227.1"/>
    <property type="molecule type" value="Genomic_DNA"/>
</dbReference>
<evidence type="ECO:0000313" key="2">
    <source>
        <dbReference type="Proteomes" id="UP000066529"/>
    </source>
</evidence>
<proteinExistence type="predicted"/>
<accession>A0A0E3N7N6</accession>
<dbReference type="GeneID" id="41601518"/>
<dbReference type="RefSeq" id="WP_048166424.1">
    <property type="nucleotide sequence ID" value="NZ_CP009501.1"/>
</dbReference>
<dbReference type="PATRIC" id="fig|523844.20.peg.608"/>
<dbReference type="AlphaFoldDB" id="A0A0E3N7N6"/>
<gene>
    <name evidence="1" type="ORF">MSTHT_0469</name>
</gene>
<name>A0A0E3N7N6_METTT</name>
<evidence type="ECO:0000313" key="1">
    <source>
        <dbReference type="EMBL" id="AKB12227.1"/>
    </source>
</evidence>